<dbReference type="SUPFAM" id="SSF160379">
    <property type="entry name" value="SP0830-like"/>
    <property type="match status" value="1"/>
</dbReference>
<dbReference type="Pfam" id="PF08002">
    <property type="entry name" value="DUF1697"/>
    <property type="match status" value="1"/>
</dbReference>
<dbReference type="PANTHER" id="PTHR36439:SF1">
    <property type="entry name" value="DUF1697 DOMAIN-CONTAINING PROTEIN"/>
    <property type="match status" value="1"/>
</dbReference>
<dbReference type="Gene3D" id="3.30.70.1280">
    <property type="entry name" value="SP0830-like domains"/>
    <property type="match status" value="1"/>
</dbReference>
<reference evidence="1" key="1">
    <citation type="submission" date="2020-04" db="EMBL/GenBank/DDBJ databases">
        <authorList>
            <person name="Zhang T."/>
        </authorList>
    </citation>
    <scope>NUCLEOTIDE SEQUENCE</scope>
    <source>
        <strain evidence="1">HKST-UBA11</strain>
    </source>
</reference>
<dbReference type="Proteomes" id="UP000754563">
    <property type="component" value="Unassembled WGS sequence"/>
</dbReference>
<proteinExistence type="predicted"/>
<organism evidence="1 2">
    <name type="scientific">Candidatus Dojkabacteria bacterium</name>
    <dbReference type="NCBI Taxonomy" id="2099670"/>
    <lineage>
        <taxon>Bacteria</taxon>
        <taxon>Candidatus Dojkabacteria</taxon>
    </lineage>
</organism>
<protein>
    <submittedName>
        <fullName evidence="1">DUF1697 domain-containing protein</fullName>
    </submittedName>
</protein>
<dbReference type="AlphaFoldDB" id="A0A955RJW4"/>
<reference evidence="1" key="2">
    <citation type="journal article" date="2021" name="Microbiome">
        <title>Successional dynamics and alternative stable states in a saline activated sludge microbial community over 9 years.</title>
        <authorList>
            <person name="Wang Y."/>
            <person name="Ye J."/>
            <person name="Ju F."/>
            <person name="Liu L."/>
            <person name="Boyd J.A."/>
            <person name="Deng Y."/>
            <person name="Parks D.H."/>
            <person name="Jiang X."/>
            <person name="Yin X."/>
            <person name="Woodcroft B.J."/>
            <person name="Tyson G.W."/>
            <person name="Hugenholtz P."/>
            <person name="Polz M.F."/>
            <person name="Zhang T."/>
        </authorList>
    </citation>
    <scope>NUCLEOTIDE SEQUENCE</scope>
    <source>
        <strain evidence="1">HKST-UBA11</strain>
    </source>
</reference>
<dbReference type="EMBL" id="JAGQLH010000006">
    <property type="protein sequence ID" value="MCA9385166.1"/>
    <property type="molecule type" value="Genomic_DNA"/>
</dbReference>
<name>A0A955RJW4_9BACT</name>
<gene>
    <name evidence="1" type="ORF">KC717_00795</name>
</gene>
<evidence type="ECO:0000313" key="2">
    <source>
        <dbReference type="Proteomes" id="UP000754563"/>
    </source>
</evidence>
<dbReference type="PIRSF" id="PIRSF008502">
    <property type="entry name" value="UCP008502"/>
    <property type="match status" value="1"/>
</dbReference>
<accession>A0A955RJW4</accession>
<dbReference type="PANTHER" id="PTHR36439">
    <property type="entry name" value="BLL4334 PROTEIN"/>
    <property type="match status" value="1"/>
</dbReference>
<dbReference type="InterPro" id="IPR012545">
    <property type="entry name" value="DUF1697"/>
</dbReference>
<sequence length="177" mass="20378">MKTYIALLRGINVSGQKKIKMTQLRELLGKEFNEVQTYIQSGNVIMSSELSSESEVSSQIEKLIENAYGYNVKVLTYTVDDLKKRFSENPYRDKDTKNLYFTFLSENKSELPEHKVSSKKGKHEEITLIDDVLYMYAGDGYGKTKLTNNFFEAVLNLNATTRNYRTVSKLLEMAKEL</sequence>
<evidence type="ECO:0000313" key="1">
    <source>
        <dbReference type="EMBL" id="MCA9385166.1"/>
    </source>
</evidence>
<comment type="caution">
    <text evidence="1">The sequence shown here is derived from an EMBL/GenBank/DDBJ whole genome shotgun (WGS) entry which is preliminary data.</text>
</comment>